<evidence type="ECO:0000256" key="3">
    <source>
        <dbReference type="ARBA" id="ARBA00022692"/>
    </source>
</evidence>
<feature type="transmembrane region" description="Helical" evidence="7">
    <location>
        <begin position="473"/>
        <end position="493"/>
    </location>
</feature>
<feature type="transmembrane region" description="Helical" evidence="7">
    <location>
        <begin position="418"/>
        <end position="444"/>
    </location>
</feature>
<gene>
    <name evidence="9" type="ORF">SBRY_30998</name>
</gene>
<evidence type="ECO:0000259" key="8">
    <source>
        <dbReference type="Pfam" id="PF02687"/>
    </source>
</evidence>
<feature type="domain" description="ABC3 transporter permease C-terminal" evidence="8">
    <location>
        <begin position="246"/>
        <end position="365"/>
    </location>
</feature>
<dbReference type="PANTHER" id="PTHR30572:SF4">
    <property type="entry name" value="ABC TRANSPORTER PERMEASE YTRF"/>
    <property type="match status" value="1"/>
</dbReference>
<sequence length="815" mass="82432">MLTVALCTLRNRWVSFAGCFAALFLGTALIAAMGQVLASTVGTPDRGPQRYAAAPVVVVPDGTLTVRTAHGVTSVPLAEPRGLPAGLAARFPGAVVDRVFAARLDGGPPAVGRPWSAARTAPQRLTRGRAPVGDGEVAVSSSALRAGAGTQVGRRVTVVTAGGAAAYTVVGVTTAGPQGTVFFGDARAAQLSPRIDALALWEPTGRVRAAVGGRAVVLTGQDRALPDPSRPADDRARNDADTVVGIAGGFAAFVCVFVVSSTFALAVSQRRREFALLRTAGATRRQVRRMVYAEAWAVALAAASLGALAGPFAGRRLLDRLIGLGMAPEWTVPSRSVVPALVAFPTGVLVALLGAAAAARRAGRVAPAEAMREADVEARAMTPARWVLGLGALGTALVCMVVTAVGDPASAAHSKSSMPVVMLLVAAAGLLAPAVAGPVTRLLVAPLRRLRGATGEVVPAALLASVRQTAMTAGPVLVTVGLTAALLGGAAMGDAAKEAVQTRPVRADYLVLPAAGSGLDRQLVDRLRALPGVDVATEAQTDVCTLEGDTVLIGRPVETVDPQALRAVLDLPLAAGSLDRLDDGGIVVSRSWGRRLGDRVPVWRADGSKVTLTVVGVLADGAPADAYATGAHAFSALPSVAYVKLRAGTSPAAAASVLRQAAAGHNARVVTRAAWARDAGAGGRSASRVGLLAVLAVILAYTAIALVNTVLIAVADRTPERRALRLLGARRAQVLRFVAAEALVVAAIGTVLAGGTATLALAGLWVSLAQLTGPVGVSLPWAATTAVAAGCAILAVSASVLAAALTDRPRRPAPA</sequence>
<evidence type="ECO:0000256" key="1">
    <source>
        <dbReference type="ARBA" id="ARBA00004651"/>
    </source>
</evidence>
<name>A0A9W4H209_9ACTN</name>
<evidence type="ECO:0000313" key="10">
    <source>
        <dbReference type="Proteomes" id="UP001153328"/>
    </source>
</evidence>
<accession>A0A9W4H209</accession>
<dbReference type="RefSeq" id="WP_205048540.1">
    <property type="nucleotide sequence ID" value="NZ_CAJVAX010000017.1"/>
</dbReference>
<dbReference type="Pfam" id="PF02687">
    <property type="entry name" value="FtsX"/>
    <property type="match status" value="2"/>
</dbReference>
<feature type="transmembrane region" description="Helical" evidence="7">
    <location>
        <begin position="386"/>
        <end position="406"/>
    </location>
</feature>
<protein>
    <submittedName>
        <fullName evidence="9">ABC transport system permease protein</fullName>
    </submittedName>
</protein>
<proteinExistence type="inferred from homology"/>
<comment type="caution">
    <text evidence="9">The sequence shown here is derived from an EMBL/GenBank/DDBJ whole genome shotgun (WGS) entry which is preliminary data.</text>
</comment>
<keyword evidence="5 7" id="KW-0472">Membrane</keyword>
<dbReference type="GO" id="GO:0022857">
    <property type="term" value="F:transmembrane transporter activity"/>
    <property type="evidence" value="ECO:0007669"/>
    <property type="project" value="TreeGrafter"/>
</dbReference>
<feature type="domain" description="ABC3 transporter permease C-terminal" evidence="8">
    <location>
        <begin position="693"/>
        <end position="803"/>
    </location>
</feature>
<feature type="transmembrane region" description="Helical" evidence="7">
    <location>
        <begin position="338"/>
        <end position="359"/>
    </location>
</feature>
<keyword evidence="10" id="KW-1185">Reference proteome</keyword>
<organism evidence="9 10">
    <name type="scientific">Actinacidiphila bryophytorum</name>
    <dbReference type="NCBI Taxonomy" id="1436133"/>
    <lineage>
        <taxon>Bacteria</taxon>
        <taxon>Bacillati</taxon>
        <taxon>Actinomycetota</taxon>
        <taxon>Actinomycetes</taxon>
        <taxon>Kitasatosporales</taxon>
        <taxon>Streptomycetaceae</taxon>
        <taxon>Actinacidiphila</taxon>
    </lineage>
</organism>
<comment type="similarity">
    <text evidence="6">Belongs to the ABC-4 integral membrane protein family.</text>
</comment>
<evidence type="ECO:0000256" key="6">
    <source>
        <dbReference type="ARBA" id="ARBA00038076"/>
    </source>
</evidence>
<dbReference type="Proteomes" id="UP001153328">
    <property type="component" value="Unassembled WGS sequence"/>
</dbReference>
<dbReference type="InterPro" id="IPR003838">
    <property type="entry name" value="ABC3_permease_C"/>
</dbReference>
<dbReference type="AlphaFoldDB" id="A0A9W4H209"/>
<dbReference type="EMBL" id="CAJVAX010000017">
    <property type="protein sequence ID" value="CAG7644202.1"/>
    <property type="molecule type" value="Genomic_DNA"/>
</dbReference>
<evidence type="ECO:0000256" key="4">
    <source>
        <dbReference type="ARBA" id="ARBA00022989"/>
    </source>
</evidence>
<keyword evidence="2" id="KW-1003">Cell membrane</keyword>
<keyword evidence="4 7" id="KW-1133">Transmembrane helix</keyword>
<evidence type="ECO:0000256" key="7">
    <source>
        <dbReference type="SAM" id="Phobius"/>
    </source>
</evidence>
<reference evidence="9" key="1">
    <citation type="submission" date="2021-06" db="EMBL/GenBank/DDBJ databases">
        <authorList>
            <person name="Arsene-Ploetze F."/>
        </authorList>
    </citation>
    <scope>NUCLEOTIDE SEQUENCE</scope>
    <source>
        <strain evidence="9">SBRY1</strain>
    </source>
</reference>
<keyword evidence="3 7" id="KW-0812">Transmembrane</keyword>
<dbReference type="GO" id="GO:0005886">
    <property type="term" value="C:plasma membrane"/>
    <property type="evidence" value="ECO:0007669"/>
    <property type="project" value="UniProtKB-SubCell"/>
</dbReference>
<dbReference type="InterPro" id="IPR050250">
    <property type="entry name" value="Macrolide_Exporter_MacB"/>
</dbReference>
<feature type="transmembrane region" description="Helical" evidence="7">
    <location>
        <begin position="691"/>
        <end position="714"/>
    </location>
</feature>
<feature type="transmembrane region" description="Helical" evidence="7">
    <location>
        <begin position="779"/>
        <end position="805"/>
    </location>
</feature>
<comment type="subcellular location">
    <subcellularLocation>
        <location evidence="1">Cell membrane</location>
        <topology evidence="1">Multi-pass membrane protein</topology>
    </subcellularLocation>
</comment>
<evidence type="ECO:0000313" key="9">
    <source>
        <dbReference type="EMBL" id="CAG7644202.1"/>
    </source>
</evidence>
<feature type="transmembrane region" description="Helical" evidence="7">
    <location>
        <begin position="243"/>
        <end position="268"/>
    </location>
</feature>
<evidence type="ECO:0000256" key="5">
    <source>
        <dbReference type="ARBA" id="ARBA00023136"/>
    </source>
</evidence>
<feature type="transmembrane region" description="Helical" evidence="7">
    <location>
        <begin position="295"/>
        <end position="318"/>
    </location>
</feature>
<evidence type="ECO:0000256" key="2">
    <source>
        <dbReference type="ARBA" id="ARBA00022475"/>
    </source>
</evidence>
<dbReference type="PANTHER" id="PTHR30572">
    <property type="entry name" value="MEMBRANE COMPONENT OF TRANSPORTER-RELATED"/>
    <property type="match status" value="1"/>
</dbReference>
<feature type="transmembrane region" description="Helical" evidence="7">
    <location>
        <begin position="734"/>
        <end position="767"/>
    </location>
</feature>